<gene>
    <name evidence="1" type="ORF">BDN72DRAFT_129299</name>
</gene>
<keyword evidence="2" id="KW-1185">Reference proteome</keyword>
<proteinExistence type="predicted"/>
<dbReference type="Proteomes" id="UP000308600">
    <property type="component" value="Unassembled WGS sequence"/>
</dbReference>
<reference evidence="1 2" key="1">
    <citation type="journal article" date="2019" name="Nat. Ecol. Evol.">
        <title>Megaphylogeny resolves global patterns of mushroom evolution.</title>
        <authorList>
            <person name="Varga T."/>
            <person name="Krizsan K."/>
            <person name="Foldi C."/>
            <person name="Dima B."/>
            <person name="Sanchez-Garcia M."/>
            <person name="Sanchez-Ramirez S."/>
            <person name="Szollosi G.J."/>
            <person name="Szarkandi J.G."/>
            <person name="Papp V."/>
            <person name="Albert L."/>
            <person name="Andreopoulos W."/>
            <person name="Angelini C."/>
            <person name="Antonin V."/>
            <person name="Barry K.W."/>
            <person name="Bougher N.L."/>
            <person name="Buchanan P."/>
            <person name="Buyck B."/>
            <person name="Bense V."/>
            <person name="Catcheside P."/>
            <person name="Chovatia M."/>
            <person name="Cooper J."/>
            <person name="Damon W."/>
            <person name="Desjardin D."/>
            <person name="Finy P."/>
            <person name="Geml J."/>
            <person name="Haridas S."/>
            <person name="Hughes K."/>
            <person name="Justo A."/>
            <person name="Karasinski D."/>
            <person name="Kautmanova I."/>
            <person name="Kiss B."/>
            <person name="Kocsube S."/>
            <person name="Kotiranta H."/>
            <person name="LaButti K.M."/>
            <person name="Lechner B.E."/>
            <person name="Liimatainen K."/>
            <person name="Lipzen A."/>
            <person name="Lukacs Z."/>
            <person name="Mihaltcheva S."/>
            <person name="Morgado L.N."/>
            <person name="Niskanen T."/>
            <person name="Noordeloos M.E."/>
            <person name="Ohm R.A."/>
            <person name="Ortiz-Santana B."/>
            <person name="Ovrebo C."/>
            <person name="Racz N."/>
            <person name="Riley R."/>
            <person name="Savchenko A."/>
            <person name="Shiryaev A."/>
            <person name="Soop K."/>
            <person name="Spirin V."/>
            <person name="Szebenyi C."/>
            <person name="Tomsovsky M."/>
            <person name="Tulloss R.E."/>
            <person name="Uehling J."/>
            <person name="Grigoriev I.V."/>
            <person name="Vagvolgyi C."/>
            <person name="Papp T."/>
            <person name="Martin F.M."/>
            <person name="Miettinen O."/>
            <person name="Hibbett D.S."/>
            <person name="Nagy L.G."/>
        </authorList>
    </citation>
    <scope>NUCLEOTIDE SEQUENCE [LARGE SCALE GENOMIC DNA]</scope>
    <source>
        <strain evidence="1 2">NL-1719</strain>
    </source>
</reference>
<dbReference type="EMBL" id="ML208393">
    <property type="protein sequence ID" value="TFK66834.1"/>
    <property type="molecule type" value="Genomic_DNA"/>
</dbReference>
<name>A0ACD3AMG2_9AGAR</name>
<evidence type="ECO:0000313" key="1">
    <source>
        <dbReference type="EMBL" id="TFK66834.1"/>
    </source>
</evidence>
<sequence>MNTNGQGRIDASHSVFNNTINHYLPPTRITINGQDRDEELPFMLTLPYLSQHAVRRAYFNAAERGNPPKCHPETRQEIISSFIAWPNDTTARSVRWISGWAGTGKTTIAQTLAEIWARQGCLAATFFFSRSSEETSTTMWLPATIAYQLSNIWPFHEQAAALQIQLSDAYYAWDYFVVAPLRSAPISGAPIVIIIDGLDECHNHNDQMGLLTNILGSMGRLGPSIKILITSRPERHLEGVFEEFGLVDSPNRIHLGQSNQDNDDIRTFLQLSFYRICKGRRADNAISITDGSWPSVQQIDKLVDRASGQFIYAATVVAFVDNDNEDPVEMLNLVLGDQLPAFEPIDALYIVILQKVAASLSPNLLPLMHNLLLHVNSEPSSSADIARFWFTKEWRINVLVMHLRAVLCRQSAAQGPIEFRHKSFRDFLARPSSPHEFSLAAINPISKFFYRLRMLTKKTSRSMELWRLAGFQWLGYSFLYCSGHPPVLFPYEEEAARLHRGYARSGPPRLRSCTCFNLEELGDLKDLGVIKSLGPCGQNDCIIDGDLLALCQSIEEATKRPADLFIQEWQEQESRKPTFFKILKCALALRSILFGLFDPLFALQEIIYTLIFRYSTMSPRARCVSLFNIALCLTIFLNARWRVLFLHYASHAIVHLFLRFFLRFDLTESNSSPV</sequence>
<protein>
    <submittedName>
        <fullName evidence="1">Uncharacterized protein</fullName>
    </submittedName>
</protein>
<evidence type="ECO:0000313" key="2">
    <source>
        <dbReference type="Proteomes" id="UP000308600"/>
    </source>
</evidence>
<organism evidence="1 2">
    <name type="scientific">Pluteus cervinus</name>
    <dbReference type="NCBI Taxonomy" id="181527"/>
    <lineage>
        <taxon>Eukaryota</taxon>
        <taxon>Fungi</taxon>
        <taxon>Dikarya</taxon>
        <taxon>Basidiomycota</taxon>
        <taxon>Agaricomycotina</taxon>
        <taxon>Agaricomycetes</taxon>
        <taxon>Agaricomycetidae</taxon>
        <taxon>Agaricales</taxon>
        <taxon>Pluteineae</taxon>
        <taxon>Pluteaceae</taxon>
        <taxon>Pluteus</taxon>
    </lineage>
</organism>
<accession>A0ACD3AMG2</accession>